<keyword evidence="7" id="KW-1185">Reference proteome</keyword>
<evidence type="ECO:0000256" key="2">
    <source>
        <dbReference type="ARBA" id="ARBA00022723"/>
    </source>
</evidence>
<dbReference type="CDD" id="cd00067">
    <property type="entry name" value="GAL4"/>
    <property type="match status" value="1"/>
</dbReference>
<keyword evidence="3" id="KW-0539">Nucleus</keyword>
<dbReference type="Gene3D" id="4.10.240.10">
    <property type="entry name" value="Zn(2)-C6 fungal-type DNA-binding domain"/>
    <property type="match status" value="1"/>
</dbReference>
<feature type="region of interest" description="Disordered" evidence="4">
    <location>
        <begin position="23"/>
        <end position="45"/>
    </location>
</feature>
<evidence type="ECO:0000313" key="7">
    <source>
        <dbReference type="Proteomes" id="UP001281003"/>
    </source>
</evidence>
<evidence type="ECO:0000256" key="3">
    <source>
        <dbReference type="ARBA" id="ARBA00023242"/>
    </source>
</evidence>
<dbReference type="PANTHER" id="PTHR31001">
    <property type="entry name" value="UNCHARACTERIZED TRANSCRIPTIONAL REGULATORY PROTEIN"/>
    <property type="match status" value="1"/>
</dbReference>
<dbReference type="GO" id="GO:0000981">
    <property type="term" value="F:DNA-binding transcription factor activity, RNA polymerase II-specific"/>
    <property type="evidence" value="ECO:0007669"/>
    <property type="project" value="InterPro"/>
</dbReference>
<dbReference type="InterPro" id="IPR001138">
    <property type="entry name" value="Zn2Cys6_DnaBD"/>
</dbReference>
<dbReference type="AlphaFoldDB" id="A0AAE0U658"/>
<dbReference type="SMART" id="SM00066">
    <property type="entry name" value="GAL4"/>
    <property type="match status" value="1"/>
</dbReference>
<dbReference type="Pfam" id="PF00172">
    <property type="entry name" value="Zn_clus"/>
    <property type="match status" value="1"/>
</dbReference>
<dbReference type="GO" id="GO:0005634">
    <property type="term" value="C:nucleus"/>
    <property type="evidence" value="ECO:0007669"/>
    <property type="project" value="UniProtKB-SubCell"/>
</dbReference>
<dbReference type="InterPro" id="IPR036864">
    <property type="entry name" value="Zn2-C6_fun-type_DNA-bd_sf"/>
</dbReference>
<reference evidence="6" key="1">
    <citation type="journal article" date="2023" name="Mol. Phylogenet. Evol.">
        <title>Genome-scale phylogeny and comparative genomics of the fungal order Sordariales.</title>
        <authorList>
            <person name="Hensen N."/>
            <person name="Bonometti L."/>
            <person name="Westerberg I."/>
            <person name="Brannstrom I.O."/>
            <person name="Guillou S."/>
            <person name="Cros-Aarteil S."/>
            <person name="Calhoun S."/>
            <person name="Haridas S."/>
            <person name="Kuo A."/>
            <person name="Mondo S."/>
            <person name="Pangilinan J."/>
            <person name="Riley R."/>
            <person name="LaButti K."/>
            <person name="Andreopoulos B."/>
            <person name="Lipzen A."/>
            <person name="Chen C."/>
            <person name="Yan M."/>
            <person name="Daum C."/>
            <person name="Ng V."/>
            <person name="Clum A."/>
            <person name="Steindorff A."/>
            <person name="Ohm R.A."/>
            <person name="Martin F."/>
            <person name="Silar P."/>
            <person name="Natvig D.O."/>
            <person name="Lalanne C."/>
            <person name="Gautier V."/>
            <person name="Ament-Velasquez S.L."/>
            <person name="Kruys A."/>
            <person name="Hutchinson M.I."/>
            <person name="Powell A.J."/>
            <person name="Barry K."/>
            <person name="Miller A.N."/>
            <person name="Grigoriev I.V."/>
            <person name="Debuchy R."/>
            <person name="Gladieux P."/>
            <person name="Hiltunen Thoren M."/>
            <person name="Johannesson H."/>
        </authorList>
    </citation>
    <scope>NUCLEOTIDE SEQUENCE</scope>
    <source>
        <strain evidence="6">FGSC 1904</strain>
    </source>
</reference>
<accession>A0AAE0U658</accession>
<evidence type="ECO:0000259" key="5">
    <source>
        <dbReference type="PROSITE" id="PS50048"/>
    </source>
</evidence>
<organism evidence="6 7">
    <name type="scientific">Sordaria brevicollis</name>
    <dbReference type="NCBI Taxonomy" id="83679"/>
    <lineage>
        <taxon>Eukaryota</taxon>
        <taxon>Fungi</taxon>
        <taxon>Dikarya</taxon>
        <taxon>Ascomycota</taxon>
        <taxon>Pezizomycotina</taxon>
        <taxon>Sordariomycetes</taxon>
        <taxon>Sordariomycetidae</taxon>
        <taxon>Sordariales</taxon>
        <taxon>Sordariaceae</taxon>
        <taxon>Sordaria</taxon>
    </lineage>
</organism>
<feature type="region of interest" description="Disordered" evidence="4">
    <location>
        <begin position="181"/>
        <end position="213"/>
    </location>
</feature>
<dbReference type="GO" id="GO:0006351">
    <property type="term" value="P:DNA-templated transcription"/>
    <property type="evidence" value="ECO:0007669"/>
    <property type="project" value="InterPro"/>
</dbReference>
<evidence type="ECO:0000256" key="1">
    <source>
        <dbReference type="ARBA" id="ARBA00004123"/>
    </source>
</evidence>
<comment type="subcellular location">
    <subcellularLocation>
        <location evidence="1">Nucleus</location>
    </subcellularLocation>
</comment>
<feature type="compositionally biased region" description="Basic and acidic residues" evidence="4">
    <location>
        <begin position="325"/>
        <end position="342"/>
    </location>
</feature>
<evidence type="ECO:0000256" key="4">
    <source>
        <dbReference type="SAM" id="MobiDB-lite"/>
    </source>
</evidence>
<feature type="compositionally biased region" description="Polar residues" evidence="4">
    <location>
        <begin position="145"/>
        <end position="162"/>
    </location>
</feature>
<dbReference type="SMART" id="SM00906">
    <property type="entry name" value="Fungal_trans"/>
    <property type="match status" value="1"/>
</dbReference>
<feature type="compositionally biased region" description="Polar residues" evidence="4">
    <location>
        <begin position="124"/>
        <end position="137"/>
    </location>
</feature>
<dbReference type="SUPFAM" id="SSF57701">
    <property type="entry name" value="Zn2/Cys6 DNA-binding domain"/>
    <property type="match status" value="1"/>
</dbReference>
<dbReference type="CDD" id="cd12148">
    <property type="entry name" value="fungal_TF_MHR"/>
    <property type="match status" value="1"/>
</dbReference>
<feature type="region of interest" description="Disordered" evidence="4">
    <location>
        <begin position="311"/>
        <end position="342"/>
    </location>
</feature>
<dbReference type="GO" id="GO:0008270">
    <property type="term" value="F:zinc ion binding"/>
    <property type="evidence" value="ECO:0007669"/>
    <property type="project" value="InterPro"/>
</dbReference>
<sequence>MTAINLEDSFDFNNIEVSYNETNAHPGFHSQPRDVLDKPPPRKRRRLVVSCTECHRRKQKCDRKLPCTNCVSRHKQDECQYDSGPSTSKEQQQQHQQQPKRARRTSSSQTQLTPPEPGFKGITDSITNEQWHHQQSSPDDDDNTNHQPLLPSTLSSITNLGYSSTTTTTSSSTLHFLHKIESHPEHSPSSPSSSSSSSVANNNNDQRTADHLSTRDCRDRYKSLIRQLPQRLYVEQLVDIYFDNFNWQYFMLDRDIFDHQLEEWYKVPWEVFNSVGPEGMEADLRVFPGLLFQVLAVSLLVLAEKSEQRHEEEGAVLAQNEEDKEGSGGKADKDKEWRESRMSRGSEGCVGFEEALKYASNMSFEDLAKEYSQAGMDILSLLGKREMTLETVLAGFVRASFLKFVGSVPEAWHAIATTIRDAQELGLHLPSLDPCPPPPSSSTTTIAEGKTILANKNWEIQRRRKIWLNLVSWDIHCGATLGRPSTVDITTDPPILPVDVVVLPSIRGTSTGQGIRHGPIVARTEKDPPTPLSRILFTWNITLHLVSILSLEREASSLSASELFSRVSALHQQLLSLEQSIPPFFRADQPNTTFDSLPSMQWLPWARCLLPQLISFNYMALHRAYIFASPWSREMAVEKGCLAMLQAQRRHWGLLSKEMRRRTFTLFFGTFDAVVLMGAVFVLFPPKQPKEVGASEEKELVREVVRQFKWAEERFEEMKERNPLARQARGVVRGIGERLGRALGEAGVELRSGVKEAVEGSDGKRSFKLVSVTRRGRGRALATRKVINPGTSTHKEPSPAVALPTAFVGGTCIASRDSSSTTPATISVTPGLPTPMSITPSALVQGQFGTATSDINSNNCFTNTFTFDDTPTECIPIDPSLDPSSASVPIPCLGAGVEWATCTASALPSTMTMSSLPEDFNWTNLSPLYATGDLVYNDLTGFMCDGFEFDSATQQANYSHFIPPGTAYGNGLPGGESEALGGGLVHSMNVNVGTDTGTEDAEDGMVELTRLEYDGSQGQSGEPLWMFDGRIDEGSVWGLLNRY</sequence>
<feature type="region of interest" description="Disordered" evidence="4">
    <location>
        <begin position="76"/>
        <end position="164"/>
    </location>
</feature>
<evidence type="ECO:0000313" key="6">
    <source>
        <dbReference type="EMBL" id="KAK3392332.1"/>
    </source>
</evidence>
<feature type="compositionally biased region" description="Basic and acidic residues" evidence="4">
    <location>
        <begin position="31"/>
        <end position="40"/>
    </location>
</feature>
<dbReference type="Proteomes" id="UP001281003">
    <property type="component" value="Unassembled WGS sequence"/>
</dbReference>
<reference evidence="6" key="2">
    <citation type="submission" date="2023-07" db="EMBL/GenBank/DDBJ databases">
        <authorList>
            <consortium name="Lawrence Berkeley National Laboratory"/>
            <person name="Haridas S."/>
            <person name="Hensen N."/>
            <person name="Bonometti L."/>
            <person name="Westerberg I."/>
            <person name="Brannstrom I.O."/>
            <person name="Guillou S."/>
            <person name="Cros-Aarteil S."/>
            <person name="Calhoun S."/>
            <person name="Kuo A."/>
            <person name="Mondo S."/>
            <person name="Pangilinan J."/>
            <person name="Riley R."/>
            <person name="LaButti K."/>
            <person name="Andreopoulos B."/>
            <person name="Lipzen A."/>
            <person name="Chen C."/>
            <person name="Yanf M."/>
            <person name="Daum C."/>
            <person name="Ng V."/>
            <person name="Clum A."/>
            <person name="Steindorff A."/>
            <person name="Ohm R."/>
            <person name="Martin F."/>
            <person name="Silar P."/>
            <person name="Natvig D."/>
            <person name="Lalanne C."/>
            <person name="Gautier V."/>
            <person name="Ament-velasquez S.L."/>
            <person name="Kruys A."/>
            <person name="Hutchinson M.I."/>
            <person name="Powell A.J."/>
            <person name="Barry K."/>
            <person name="Miller A.N."/>
            <person name="Grigoriev I.V."/>
            <person name="Debuchy R."/>
            <person name="Gladieux P."/>
            <person name="Thoren M.H."/>
            <person name="Johannesson H."/>
        </authorList>
    </citation>
    <scope>NUCLEOTIDE SEQUENCE</scope>
    <source>
        <strain evidence="6">FGSC 1904</strain>
    </source>
</reference>
<dbReference type="GO" id="GO:0003677">
    <property type="term" value="F:DNA binding"/>
    <property type="evidence" value="ECO:0007669"/>
    <property type="project" value="InterPro"/>
</dbReference>
<feature type="domain" description="Zn(2)-C6 fungal-type" evidence="5">
    <location>
        <begin position="50"/>
        <end position="81"/>
    </location>
</feature>
<dbReference type="InterPro" id="IPR050613">
    <property type="entry name" value="Sec_Metabolite_Reg"/>
</dbReference>
<dbReference type="PANTHER" id="PTHR31001:SF87">
    <property type="entry name" value="COL-21"/>
    <property type="match status" value="1"/>
</dbReference>
<feature type="compositionally biased region" description="Low complexity" evidence="4">
    <location>
        <begin position="187"/>
        <end position="198"/>
    </location>
</feature>
<protein>
    <recommendedName>
        <fullName evidence="5">Zn(2)-C6 fungal-type domain-containing protein</fullName>
    </recommendedName>
</protein>
<comment type="caution">
    <text evidence="6">The sequence shown here is derived from an EMBL/GenBank/DDBJ whole genome shotgun (WGS) entry which is preliminary data.</text>
</comment>
<dbReference type="Pfam" id="PF04082">
    <property type="entry name" value="Fungal_trans"/>
    <property type="match status" value="1"/>
</dbReference>
<keyword evidence="2" id="KW-0479">Metal-binding</keyword>
<proteinExistence type="predicted"/>
<name>A0AAE0U658_SORBR</name>
<gene>
    <name evidence="6" type="ORF">B0T20DRAFT_53955</name>
</gene>
<dbReference type="InterPro" id="IPR007219">
    <property type="entry name" value="XnlR_reg_dom"/>
</dbReference>
<dbReference type="PROSITE" id="PS00463">
    <property type="entry name" value="ZN2_CY6_FUNGAL_1"/>
    <property type="match status" value="1"/>
</dbReference>
<dbReference type="EMBL" id="JAUTDP010000011">
    <property type="protein sequence ID" value="KAK3392332.1"/>
    <property type="molecule type" value="Genomic_DNA"/>
</dbReference>
<dbReference type="PROSITE" id="PS50048">
    <property type="entry name" value="ZN2_CY6_FUNGAL_2"/>
    <property type="match status" value="1"/>
</dbReference>